<dbReference type="PROSITE" id="PS51491">
    <property type="entry name" value="TAU_MAP_2"/>
    <property type="match status" value="1"/>
</dbReference>
<feature type="compositionally biased region" description="Basic and acidic residues" evidence="6">
    <location>
        <begin position="227"/>
        <end position="250"/>
    </location>
</feature>
<feature type="region of interest" description="Disordered" evidence="6">
    <location>
        <begin position="1"/>
        <end position="97"/>
    </location>
</feature>
<proteinExistence type="predicted"/>
<dbReference type="EMBL" id="KL367524">
    <property type="protein sequence ID" value="KFD66484.1"/>
    <property type="molecule type" value="Genomic_DNA"/>
</dbReference>
<keyword evidence="3" id="KW-0597">Phosphoprotein</keyword>
<keyword evidence="4" id="KW-0677">Repeat</keyword>
<feature type="region of interest" description="Disordered" evidence="6">
    <location>
        <begin position="197"/>
        <end position="403"/>
    </location>
</feature>
<dbReference type="OrthoDB" id="9378527at2759"/>
<keyword evidence="5" id="KW-0206">Cytoskeleton</keyword>
<dbReference type="GO" id="GO:0005856">
    <property type="term" value="C:cytoskeleton"/>
    <property type="evidence" value="ECO:0007669"/>
    <property type="project" value="UniProtKB-SubCell"/>
</dbReference>
<evidence type="ECO:0000256" key="6">
    <source>
        <dbReference type="SAM" id="MobiDB-lite"/>
    </source>
</evidence>
<reference evidence="8 9" key="1">
    <citation type="journal article" date="2014" name="Nat. Genet.">
        <title>Genome and transcriptome of the porcine whipworm Trichuris suis.</title>
        <authorList>
            <person name="Jex A.R."/>
            <person name="Nejsum P."/>
            <person name="Schwarz E.M."/>
            <person name="Hu L."/>
            <person name="Young N.D."/>
            <person name="Hall R.S."/>
            <person name="Korhonen P.K."/>
            <person name="Liao S."/>
            <person name="Thamsborg S."/>
            <person name="Xia J."/>
            <person name="Xu P."/>
            <person name="Wang S."/>
            <person name="Scheerlinck J.P."/>
            <person name="Hofmann A."/>
            <person name="Sternberg P.W."/>
            <person name="Wang J."/>
            <person name="Gasser R.B."/>
        </authorList>
    </citation>
    <scope>NUCLEOTIDE SEQUENCE [LARGE SCALE GENOMIC DNA]</scope>
    <source>
        <strain evidence="8">DCEP-RM93F</strain>
        <strain evidence="7">DCEP-RM93M</strain>
    </source>
</reference>
<comment type="subcellular location">
    <subcellularLocation>
        <location evidence="1">Cytoplasm</location>
        <location evidence="1">Cytoskeleton</location>
    </subcellularLocation>
</comment>
<dbReference type="Pfam" id="PF00418">
    <property type="entry name" value="Tubulin-binding"/>
    <property type="match status" value="1"/>
</dbReference>
<evidence type="ECO:0008006" key="10">
    <source>
        <dbReference type="Google" id="ProtNLM"/>
    </source>
</evidence>
<dbReference type="GO" id="GO:0043005">
    <property type="term" value="C:neuron projection"/>
    <property type="evidence" value="ECO:0007669"/>
    <property type="project" value="TreeGrafter"/>
</dbReference>
<dbReference type="Proteomes" id="UP000030758">
    <property type="component" value="Unassembled WGS sequence"/>
</dbReference>
<feature type="compositionally biased region" description="Polar residues" evidence="6">
    <location>
        <begin position="454"/>
        <end position="469"/>
    </location>
</feature>
<evidence type="ECO:0000256" key="4">
    <source>
        <dbReference type="ARBA" id="ARBA00022737"/>
    </source>
</evidence>
<dbReference type="PANTHER" id="PTHR11501">
    <property type="entry name" value="MICROTUBULE-ASSOCIATED PROTEIN"/>
    <property type="match status" value="1"/>
</dbReference>
<keyword evidence="9" id="KW-1185">Reference proteome</keyword>
<evidence type="ECO:0000313" key="8">
    <source>
        <dbReference type="EMBL" id="KFD66484.1"/>
    </source>
</evidence>
<dbReference type="GO" id="GO:0031175">
    <property type="term" value="P:neuron projection development"/>
    <property type="evidence" value="ECO:0007669"/>
    <property type="project" value="TreeGrafter"/>
</dbReference>
<name>A0A085NAI8_9BILA</name>
<feature type="compositionally biased region" description="Basic and acidic residues" evidence="6">
    <location>
        <begin position="338"/>
        <end position="349"/>
    </location>
</feature>
<dbReference type="Proteomes" id="UP000030764">
    <property type="component" value="Unassembled WGS sequence"/>
</dbReference>
<dbReference type="GO" id="GO:0000226">
    <property type="term" value="P:microtubule cytoskeleton organization"/>
    <property type="evidence" value="ECO:0007669"/>
    <property type="project" value="TreeGrafter"/>
</dbReference>
<organism evidence="8">
    <name type="scientific">Trichuris suis</name>
    <name type="common">pig whipworm</name>
    <dbReference type="NCBI Taxonomy" id="68888"/>
    <lineage>
        <taxon>Eukaryota</taxon>
        <taxon>Metazoa</taxon>
        <taxon>Ecdysozoa</taxon>
        <taxon>Nematoda</taxon>
        <taxon>Enoplea</taxon>
        <taxon>Dorylaimia</taxon>
        <taxon>Trichinellida</taxon>
        <taxon>Trichuridae</taxon>
        <taxon>Trichuris</taxon>
    </lineage>
</organism>
<evidence type="ECO:0000256" key="3">
    <source>
        <dbReference type="ARBA" id="ARBA00022553"/>
    </source>
</evidence>
<sequence>MDQSPTGSDVPDFGSSQMEKENNPNTDEPLFSLLPSAEPEKDKAASSPDKSPESNEHFTMTLIKPLGDPVLEQSSPTIQKGEAVQPEPSPETSPVDVVNVPTLQDAPVFLPEPLVTSTPVSTNVNVEARLEPPSLLASFVHKSPGDRPSVQAGVVDQSNNVFHPMSKSPDHVSVDHAIATPKLEECSANVAAFQPVQLEKPSAPSEETTVVEENVPKVGPPSKAKAPGKENAHPAHEPAKTTGQVREKAHPTAQAAKKAPMGKAAATTERKPREPRKTVPPASGTRREHPLPEVHPATKENMRAVTRTTTKAASVANGRSEAKSLPSKAAVQPKKIVRRSEAKSAERTKPSVGATQKPPTQVKSSVSAPKPETKNVQPRVGSLENAAHKPTTTGRVQIQHRKLDFSKTAKSKIGSLDNIKYKPAGGNVKIFEQKLNFKSKAHSKVAAETEKTTPSKSSEAVASEAQNGSDPAVPATSVA</sequence>
<evidence type="ECO:0000313" key="9">
    <source>
        <dbReference type="Proteomes" id="UP000030764"/>
    </source>
</evidence>
<protein>
    <recommendedName>
        <fullName evidence="10">Microtubule-associated protein</fullName>
    </recommendedName>
</protein>
<dbReference type="InterPro" id="IPR027324">
    <property type="entry name" value="MAP2/MAP4/Tau"/>
</dbReference>
<dbReference type="GO" id="GO:0008017">
    <property type="term" value="F:microtubule binding"/>
    <property type="evidence" value="ECO:0007669"/>
    <property type="project" value="InterPro"/>
</dbReference>
<gene>
    <name evidence="7" type="ORF">M513_05717</name>
    <name evidence="8" type="ORF">M514_05717</name>
</gene>
<keyword evidence="2" id="KW-0963">Cytoplasm</keyword>
<dbReference type="PANTHER" id="PTHR11501:SF18">
    <property type="entry name" value="MICROTUBULE-ASSOCIATED PROTEIN"/>
    <property type="match status" value="1"/>
</dbReference>
<dbReference type="EMBL" id="KL363217">
    <property type="protein sequence ID" value="KFD53453.1"/>
    <property type="molecule type" value="Genomic_DNA"/>
</dbReference>
<dbReference type="AlphaFoldDB" id="A0A085NAI8"/>
<feature type="compositionally biased region" description="Basic and acidic residues" evidence="6">
    <location>
        <begin position="285"/>
        <end position="302"/>
    </location>
</feature>
<evidence type="ECO:0000256" key="2">
    <source>
        <dbReference type="ARBA" id="ARBA00022490"/>
    </source>
</evidence>
<feature type="region of interest" description="Disordered" evidence="6">
    <location>
        <begin position="441"/>
        <end position="479"/>
    </location>
</feature>
<evidence type="ECO:0000313" key="7">
    <source>
        <dbReference type="EMBL" id="KFD53453.1"/>
    </source>
</evidence>
<accession>A0A085NAI8</accession>
<feature type="compositionally biased region" description="Low complexity" evidence="6">
    <location>
        <begin position="253"/>
        <end position="266"/>
    </location>
</feature>
<evidence type="ECO:0000256" key="5">
    <source>
        <dbReference type="ARBA" id="ARBA00023212"/>
    </source>
</evidence>
<feature type="compositionally biased region" description="Basic and acidic residues" evidence="6">
    <location>
        <begin position="38"/>
        <end position="56"/>
    </location>
</feature>
<feature type="compositionally biased region" description="Basic and acidic residues" evidence="6">
    <location>
        <begin position="268"/>
        <end position="277"/>
    </location>
</feature>
<evidence type="ECO:0000256" key="1">
    <source>
        <dbReference type="ARBA" id="ARBA00004245"/>
    </source>
</evidence>
<dbReference type="InterPro" id="IPR001084">
    <property type="entry name" value="MAP_tubulin-bd_rpt"/>
</dbReference>
<feature type="compositionally biased region" description="Polar residues" evidence="6">
    <location>
        <begin position="353"/>
        <end position="367"/>
    </location>
</feature>